<gene>
    <name evidence="8" type="ORF">C5167_023931</name>
</gene>
<feature type="compositionally biased region" description="Gly residues" evidence="7">
    <location>
        <begin position="1"/>
        <end position="11"/>
    </location>
</feature>
<evidence type="ECO:0000313" key="8">
    <source>
        <dbReference type="EMBL" id="RZC62140.1"/>
    </source>
</evidence>
<evidence type="ECO:0000256" key="7">
    <source>
        <dbReference type="SAM" id="MobiDB-lite"/>
    </source>
</evidence>
<evidence type="ECO:0000256" key="3">
    <source>
        <dbReference type="ARBA" id="ARBA00022840"/>
    </source>
</evidence>
<feature type="region of interest" description="Disordered" evidence="7">
    <location>
        <begin position="1"/>
        <end position="38"/>
    </location>
</feature>
<dbReference type="AlphaFoldDB" id="A0A4Y7JQ14"/>
<keyword evidence="5" id="KW-0505">Motor protein</keyword>
<proteinExistence type="predicted"/>
<dbReference type="GO" id="GO:0005874">
    <property type="term" value="C:microtubule"/>
    <property type="evidence" value="ECO:0007669"/>
    <property type="project" value="UniProtKB-KW"/>
</dbReference>
<dbReference type="PANTHER" id="PTHR37739:SF8">
    <property type="entry name" value="KINESIN-LIKE PROTEIN KIN-12D"/>
    <property type="match status" value="1"/>
</dbReference>
<keyword evidence="4 6" id="KW-0175">Coiled coil</keyword>
<dbReference type="EMBL" id="CM010719">
    <property type="protein sequence ID" value="RZC62140.1"/>
    <property type="molecule type" value="Genomic_DNA"/>
</dbReference>
<evidence type="ECO:0000256" key="4">
    <source>
        <dbReference type="ARBA" id="ARBA00023054"/>
    </source>
</evidence>
<dbReference type="STRING" id="3469.A0A4Y7JQ14"/>
<evidence type="ECO:0000256" key="1">
    <source>
        <dbReference type="ARBA" id="ARBA00022701"/>
    </source>
</evidence>
<dbReference type="PANTHER" id="PTHR37739">
    <property type="entry name" value="KINESIN-LIKE PROTEIN KIN-12D"/>
    <property type="match status" value="1"/>
</dbReference>
<keyword evidence="2" id="KW-0547">Nucleotide-binding</keyword>
<evidence type="ECO:0000256" key="6">
    <source>
        <dbReference type="SAM" id="Coils"/>
    </source>
</evidence>
<evidence type="ECO:0000256" key="5">
    <source>
        <dbReference type="ARBA" id="ARBA00023175"/>
    </source>
</evidence>
<feature type="coiled-coil region" evidence="6">
    <location>
        <begin position="148"/>
        <end position="175"/>
    </location>
</feature>
<dbReference type="GO" id="GO:0005524">
    <property type="term" value="F:ATP binding"/>
    <property type="evidence" value="ECO:0007669"/>
    <property type="project" value="UniProtKB-KW"/>
</dbReference>
<dbReference type="Gramene" id="RZC62140">
    <property type="protein sequence ID" value="RZC62140"/>
    <property type="gene ID" value="C5167_023931"/>
</dbReference>
<dbReference type="Proteomes" id="UP000316621">
    <property type="component" value="Chromosome 5"/>
</dbReference>
<dbReference type="InterPro" id="IPR044986">
    <property type="entry name" value="KIF15/KIN-12"/>
</dbReference>
<keyword evidence="1" id="KW-0493">Microtubule</keyword>
<evidence type="ECO:0000313" key="9">
    <source>
        <dbReference type="Proteomes" id="UP000316621"/>
    </source>
</evidence>
<name>A0A4Y7JQ14_PAPSO</name>
<keyword evidence="9" id="KW-1185">Reference proteome</keyword>
<protein>
    <submittedName>
        <fullName evidence="8">Uncharacterized protein</fullName>
    </submittedName>
</protein>
<accession>A0A4Y7JQ14</accession>
<evidence type="ECO:0000256" key="2">
    <source>
        <dbReference type="ARBA" id="ARBA00022741"/>
    </source>
</evidence>
<organism evidence="8 9">
    <name type="scientific">Papaver somniferum</name>
    <name type="common">Opium poppy</name>
    <dbReference type="NCBI Taxonomy" id="3469"/>
    <lineage>
        <taxon>Eukaryota</taxon>
        <taxon>Viridiplantae</taxon>
        <taxon>Streptophyta</taxon>
        <taxon>Embryophyta</taxon>
        <taxon>Tracheophyta</taxon>
        <taxon>Spermatophyta</taxon>
        <taxon>Magnoliopsida</taxon>
        <taxon>Ranunculales</taxon>
        <taxon>Papaveraceae</taxon>
        <taxon>Papaveroideae</taxon>
        <taxon>Papaver</taxon>
    </lineage>
</organism>
<sequence>MYYVAGGGVGVEGEDESEKSKSEVNDEEDESGGDFKDRLVLQKRKHKLKGNREQHSGLLLRNIVGADVASGDAIPKKPNEENKCCFHGLCEMLKSMKQLEAEIAQLNHVVRQREEDTQCTKMMLKFGRTRFRKWSHWLLVKDVVIGHNSNQLETNAKLTREIEELHSQLKNLISLRSST</sequence>
<keyword evidence="3" id="KW-0067">ATP-binding</keyword>
<reference evidence="8 9" key="1">
    <citation type="journal article" date="2018" name="Science">
        <title>The opium poppy genome and morphinan production.</title>
        <authorList>
            <person name="Guo L."/>
            <person name="Winzer T."/>
            <person name="Yang X."/>
            <person name="Li Y."/>
            <person name="Ning Z."/>
            <person name="He Z."/>
            <person name="Teodor R."/>
            <person name="Lu Y."/>
            <person name="Bowser T.A."/>
            <person name="Graham I.A."/>
            <person name="Ye K."/>
        </authorList>
    </citation>
    <scope>NUCLEOTIDE SEQUENCE [LARGE SCALE GENOMIC DNA]</scope>
    <source>
        <strain evidence="9">cv. HN1</strain>
        <tissue evidence="8">Leaves</tissue>
    </source>
</reference>